<name>A0ABU7A7Q4_9TELE</name>
<reference evidence="1 2" key="1">
    <citation type="submission" date="2021-07" db="EMBL/GenBank/DDBJ databases">
        <authorList>
            <person name="Palmer J.M."/>
        </authorList>
    </citation>
    <scope>NUCLEOTIDE SEQUENCE [LARGE SCALE GENOMIC DNA]</scope>
    <source>
        <strain evidence="1 2">AT_MEX2019</strain>
        <tissue evidence="1">Muscle</tissue>
    </source>
</reference>
<protein>
    <submittedName>
        <fullName evidence="1">Uncharacterized protein</fullName>
    </submittedName>
</protein>
<dbReference type="EMBL" id="JAHUTI010003365">
    <property type="protein sequence ID" value="MED6233758.1"/>
    <property type="molecule type" value="Genomic_DNA"/>
</dbReference>
<dbReference type="Proteomes" id="UP001345963">
    <property type="component" value="Unassembled WGS sequence"/>
</dbReference>
<gene>
    <name evidence="1" type="ORF">ATANTOWER_016249</name>
</gene>
<organism evidence="1 2">
    <name type="scientific">Ataeniobius toweri</name>
    <dbReference type="NCBI Taxonomy" id="208326"/>
    <lineage>
        <taxon>Eukaryota</taxon>
        <taxon>Metazoa</taxon>
        <taxon>Chordata</taxon>
        <taxon>Craniata</taxon>
        <taxon>Vertebrata</taxon>
        <taxon>Euteleostomi</taxon>
        <taxon>Actinopterygii</taxon>
        <taxon>Neopterygii</taxon>
        <taxon>Teleostei</taxon>
        <taxon>Neoteleostei</taxon>
        <taxon>Acanthomorphata</taxon>
        <taxon>Ovalentaria</taxon>
        <taxon>Atherinomorphae</taxon>
        <taxon>Cyprinodontiformes</taxon>
        <taxon>Goodeidae</taxon>
        <taxon>Ataeniobius</taxon>
    </lineage>
</organism>
<comment type="caution">
    <text evidence="1">The sequence shown here is derived from an EMBL/GenBank/DDBJ whole genome shotgun (WGS) entry which is preliminary data.</text>
</comment>
<proteinExistence type="predicted"/>
<keyword evidence="2" id="KW-1185">Reference proteome</keyword>
<sequence length="251" mass="26477">MGSGVSSAGAPTVQAETIEAIPSQGCPMHQPQPTKVFTPSGCPMHQTQPFKEAPITSAEAGPAHQDRAYEFVECPMRAAEARKSDIDPANMVCTVTDMFGERIPEGGSSCGEGSITPGPVFGSEWWRQEVGIRGAEAAGRSVTVEQVGEVVWGSVMEGFVSEKEDFKMNLLGDRELMEFLKNWGDVVRGAGEVAVEDESKVALVSEMRQCEAPGQGGVSSSCDGFGGDVKLDIISIAVKVKTMAADDGTEG</sequence>
<evidence type="ECO:0000313" key="2">
    <source>
        <dbReference type="Proteomes" id="UP001345963"/>
    </source>
</evidence>
<evidence type="ECO:0000313" key="1">
    <source>
        <dbReference type="EMBL" id="MED6233758.1"/>
    </source>
</evidence>
<accession>A0ABU7A7Q4</accession>